<organism evidence="2">
    <name type="scientific">Anopheles sinensis</name>
    <name type="common">Mosquito</name>
    <dbReference type="NCBI Taxonomy" id="74873"/>
    <lineage>
        <taxon>Eukaryota</taxon>
        <taxon>Metazoa</taxon>
        <taxon>Ecdysozoa</taxon>
        <taxon>Arthropoda</taxon>
        <taxon>Hexapoda</taxon>
        <taxon>Insecta</taxon>
        <taxon>Pterygota</taxon>
        <taxon>Neoptera</taxon>
        <taxon>Endopterygota</taxon>
        <taxon>Diptera</taxon>
        <taxon>Nematocera</taxon>
        <taxon>Culicoidea</taxon>
        <taxon>Culicidae</taxon>
        <taxon>Anophelinae</taxon>
        <taxon>Anopheles</taxon>
    </lineage>
</organism>
<evidence type="ECO:0000313" key="2">
    <source>
        <dbReference type="EMBL" id="KFB37276.1"/>
    </source>
</evidence>
<dbReference type="AlphaFoldDB" id="A0A084VH32"/>
<dbReference type="VEuPathDB" id="VectorBase:ASIC004497"/>
<dbReference type="EnsemblMetazoa" id="ASIC004497-RA">
    <property type="protein sequence ID" value="ASIC004497-PA"/>
    <property type="gene ID" value="ASIC004497"/>
</dbReference>
<accession>A0A084VH32</accession>
<proteinExistence type="predicted"/>
<evidence type="ECO:0000313" key="3">
    <source>
        <dbReference type="EnsemblMetazoa" id="ASIC004497-PA"/>
    </source>
</evidence>
<reference evidence="2 4" key="1">
    <citation type="journal article" date="2014" name="BMC Genomics">
        <title>Genome sequence of Anopheles sinensis provides insight into genetics basis of mosquito competence for malaria parasites.</title>
        <authorList>
            <person name="Zhou D."/>
            <person name="Zhang D."/>
            <person name="Ding G."/>
            <person name="Shi L."/>
            <person name="Hou Q."/>
            <person name="Ye Y."/>
            <person name="Xu Y."/>
            <person name="Zhou H."/>
            <person name="Xiong C."/>
            <person name="Li S."/>
            <person name="Yu J."/>
            <person name="Hong S."/>
            <person name="Yu X."/>
            <person name="Zou P."/>
            <person name="Chen C."/>
            <person name="Chang X."/>
            <person name="Wang W."/>
            <person name="Lv Y."/>
            <person name="Sun Y."/>
            <person name="Ma L."/>
            <person name="Shen B."/>
            <person name="Zhu C."/>
        </authorList>
    </citation>
    <scope>NUCLEOTIDE SEQUENCE [LARGE SCALE GENOMIC DNA]</scope>
</reference>
<feature type="compositionally biased region" description="Basic and acidic residues" evidence="1">
    <location>
        <begin position="71"/>
        <end position="94"/>
    </location>
</feature>
<keyword evidence="4" id="KW-1185">Reference proteome</keyword>
<feature type="region of interest" description="Disordered" evidence="1">
    <location>
        <begin position="1"/>
        <end position="127"/>
    </location>
</feature>
<evidence type="ECO:0000313" key="4">
    <source>
        <dbReference type="Proteomes" id="UP000030765"/>
    </source>
</evidence>
<dbReference type="Proteomes" id="UP000030765">
    <property type="component" value="Unassembled WGS sequence"/>
</dbReference>
<gene>
    <name evidence="2" type="ORF">ZHAS_00004497</name>
</gene>
<reference evidence="3" key="2">
    <citation type="submission" date="2020-05" db="UniProtKB">
        <authorList>
            <consortium name="EnsemblMetazoa"/>
        </authorList>
    </citation>
    <scope>IDENTIFICATION</scope>
</reference>
<dbReference type="EMBL" id="KE524840">
    <property type="protein sequence ID" value="KFB37276.1"/>
    <property type="molecule type" value="Genomic_DNA"/>
</dbReference>
<feature type="compositionally biased region" description="Basic residues" evidence="1">
    <location>
        <begin position="104"/>
        <end position="123"/>
    </location>
</feature>
<name>A0A084VH32_ANOSI</name>
<sequence>MKSAIFGKPRPITIRNVSSKSVFGPPSPPPPSPGGVEWHPAEDDPFPDGKFGAVGEPRSTKASVGKLCTEPAEHQAERDAEASQHGEVKDEQESGKAIGQRNAQKCRSKKAASPKNNARRRREKPAIRNVVVVGLCAHLAKGVTQR</sequence>
<evidence type="ECO:0000256" key="1">
    <source>
        <dbReference type="SAM" id="MobiDB-lite"/>
    </source>
</evidence>
<dbReference type="EMBL" id="ATLV01013126">
    <property type="status" value="NOT_ANNOTATED_CDS"/>
    <property type="molecule type" value="Genomic_DNA"/>
</dbReference>
<protein>
    <submittedName>
        <fullName evidence="2 3">Uncharacterized protein</fullName>
    </submittedName>
</protein>